<protein>
    <submittedName>
        <fullName evidence="2">Uncharacterized protein</fullName>
    </submittedName>
</protein>
<proteinExistence type="predicted"/>
<keyword evidence="3" id="KW-1185">Reference proteome</keyword>
<evidence type="ECO:0000313" key="2">
    <source>
        <dbReference type="EMBL" id="MPC42998.1"/>
    </source>
</evidence>
<dbReference type="AlphaFoldDB" id="A0A5B7FD05"/>
<evidence type="ECO:0000313" key="3">
    <source>
        <dbReference type="Proteomes" id="UP000324222"/>
    </source>
</evidence>
<feature type="compositionally biased region" description="Polar residues" evidence="1">
    <location>
        <begin position="33"/>
        <end position="48"/>
    </location>
</feature>
<name>A0A5B7FD05_PORTR</name>
<gene>
    <name evidence="2" type="ORF">E2C01_036633</name>
</gene>
<feature type="region of interest" description="Disordered" evidence="1">
    <location>
        <begin position="14"/>
        <end position="63"/>
    </location>
</feature>
<reference evidence="2 3" key="1">
    <citation type="submission" date="2019-05" db="EMBL/GenBank/DDBJ databases">
        <title>Another draft genome of Portunus trituberculatus and its Hox gene families provides insights of decapod evolution.</title>
        <authorList>
            <person name="Jeong J.-H."/>
            <person name="Song I."/>
            <person name="Kim S."/>
            <person name="Choi T."/>
            <person name="Kim D."/>
            <person name="Ryu S."/>
            <person name="Kim W."/>
        </authorList>
    </citation>
    <scope>NUCLEOTIDE SEQUENCE [LARGE SCALE GENOMIC DNA]</scope>
    <source>
        <tissue evidence="2">Muscle</tissue>
    </source>
</reference>
<dbReference type="Proteomes" id="UP000324222">
    <property type="component" value="Unassembled WGS sequence"/>
</dbReference>
<accession>A0A5B7FD05</accession>
<dbReference type="EMBL" id="VSRR010005645">
    <property type="protein sequence ID" value="MPC42998.1"/>
    <property type="molecule type" value="Genomic_DNA"/>
</dbReference>
<organism evidence="2 3">
    <name type="scientific">Portunus trituberculatus</name>
    <name type="common">Swimming crab</name>
    <name type="synonym">Neptunus trituberculatus</name>
    <dbReference type="NCBI Taxonomy" id="210409"/>
    <lineage>
        <taxon>Eukaryota</taxon>
        <taxon>Metazoa</taxon>
        <taxon>Ecdysozoa</taxon>
        <taxon>Arthropoda</taxon>
        <taxon>Crustacea</taxon>
        <taxon>Multicrustacea</taxon>
        <taxon>Malacostraca</taxon>
        <taxon>Eumalacostraca</taxon>
        <taxon>Eucarida</taxon>
        <taxon>Decapoda</taxon>
        <taxon>Pleocyemata</taxon>
        <taxon>Brachyura</taxon>
        <taxon>Eubrachyura</taxon>
        <taxon>Portunoidea</taxon>
        <taxon>Portunidae</taxon>
        <taxon>Portuninae</taxon>
        <taxon>Portunus</taxon>
    </lineage>
</organism>
<comment type="caution">
    <text evidence="2">The sequence shown here is derived from an EMBL/GenBank/DDBJ whole genome shotgun (WGS) entry which is preliminary data.</text>
</comment>
<evidence type="ECO:0000256" key="1">
    <source>
        <dbReference type="SAM" id="MobiDB-lite"/>
    </source>
</evidence>
<sequence length="90" mass="10297">MDATPVLCSSYRISRKHQKDSSVKFPSIGEDLQPTNQPTDLQQTTSVHTADEATMSHGKEDWRGGAGNENLFWWEDDFIDIREGLWRSQD</sequence>